<gene>
    <name evidence="3" type="ORF">chiPu_0025422</name>
</gene>
<keyword evidence="2" id="KW-1133">Transmembrane helix</keyword>
<evidence type="ECO:0000313" key="4">
    <source>
        <dbReference type="Proteomes" id="UP000287033"/>
    </source>
</evidence>
<evidence type="ECO:0000256" key="1">
    <source>
        <dbReference type="SAM" id="MobiDB-lite"/>
    </source>
</evidence>
<feature type="region of interest" description="Disordered" evidence="1">
    <location>
        <begin position="46"/>
        <end position="93"/>
    </location>
</feature>
<organism evidence="3 4">
    <name type="scientific">Chiloscyllium punctatum</name>
    <name type="common">Brownbanded bambooshark</name>
    <name type="synonym">Hemiscyllium punctatum</name>
    <dbReference type="NCBI Taxonomy" id="137246"/>
    <lineage>
        <taxon>Eukaryota</taxon>
        <taxon>Metazoa</taxon>
        <taxon>Chordata</taxon>
        <taxon>Craniata</taxon>
        <taxon>Vertebrata</taxon>
        <taxon>Chondrichthyes</taxon>
        <taxon>Elasmobranchii</taxon>
        <taxon>Galeomorphii</taxon>
        <taxon>Galeoidea</taxon>
        <taxon>Orectolobiformes</taxon>
        <taxon>Hemiscylliidae</taxon>
        <taxon>Chiloscyllium</taxon>
    </lineage>
</organism>
<keyword evidence="4" id="KW-1185">Reference proteome</keyword>
<reference evidence="3 4" key="1">
    <citation type="journal article" date="2018" name="Nat. Ecol. Evol.">
        <title>Shark genomes provide insights into elasmobranch evolution and the origin of vertebrates.</title>
        <authorList>
            <person name="Hara Y"/>
            <person name="Yamaguchi K"/>
            <person name="Onimaru K"/>
            <person name="Kadota M"/>
            <person name="Koyanagi M"/>
            <person name="Keeley SD"/>
            <person name="Tatsumi K"/>
            <person name="Tanaka K"/>
            <person name="Motone F"/>
            <person name="Kageyama Y"/>
            <person name="Nozu R"/>
            <person name="Adachi N"/>
            <person name="Nishimura O"/>
            <person name="Nakagawa R"/>
            <person name="Tanegashima C"/>
            <person name="Kiyatake I"/>
            <person name="Matsumoto R"/>
            <person name="Murakumo K"/>
            <person name="Nishida K"/>
            <person name="Terakita A"/>
            <person name="Kuratani S"/>
            <person name="Sato K"/>
            <person name="Hyodo S Kuraku.S."/>
        </authorList>
    </citation>
    <scope>NUCLEOTIDE SEQUENCE [LARGE SCALE GENOMIC DNA]</scope>
</reference>
<protein>
    <submittedName>
        <fullName evidence="3">Uncharacterized protein</fullName>
    </submittedName>
</protein>
<name>A0A401TFC5_CHIPU</name>
<dbReference type="AlphaFoldDB" id="A0A401TFC5"/>
<dbReference type="EMBL" id="BEZZ01058433">
    <property type="protein sequence ID" value="GCC41315.1"/>
    <property type="molecule type" value="Genomic_DNA"/>
</dbReference>
<evidence type="ECO:0000313" key="3">
    <source>
        <dbReference type="EMBL" id="GCC41315.1"/>
    </source>
</evidence>
<sequence length="93" mass="10124">MAGRSHSGKPLQKASERHWEFEYLSRTWIMTVIVLVFAIFLYKQKGPSNPGTQLPVKPEGDSDPGTQFPVKAEGDSDPGTQLPVKAEGVSDPG</sequence>
<evidence type="ECO:0000256" key="2">
    <source>
        <dbReference type="SAM" id="Phobius"/>
    </source>
</evidence>
<feature type="transmembrane region" description="Helical" evidence="2">
    <location>
        <begin position="23"/>
        <end position="42"/>
    </location>
</feature>
<keyword evidence="2" id="KW-0472">Membrane</keyword>
<dbReference type="Proteomes" id="UP000287033">
    <property type="component" value="Unassembled WGS sequence"/>
</dbReference>
<accession>A0A401TFC5</accession>
<comment type="caution">
    <text evidence="3">The sequence shown here is derived from an EMBL/GenBank/DDBJ whole genome shotgun (WGS) entry which is preliminary data.</text>
</comment>
<feature type="non-terminal residue" evidence="3">
    <location>
        <position position="93"/>
    </location>
</feature>
<proteinExistence type="predicted"/>
<keyword evidence="2" id="KW-0812">Transmembrane</keyword>